<dbReference type="Pfam" id="PF00415">
    <property type="entry name" value="RCC1"/>
    <property type="match status" value="2"/>
</dbReference>
<proteinExistence type="predicted"/>
<dbReference type="UniPathway" id="UPA00143"/>
<evidence type="ECO:0000256" key="3">
    <source>
        <dbReference type="SAM" id="MobiDB-lite"/>
    </source>
</evidence>
<dbReference type="InterPro" id="IPR013083">
    <property type="entry name" value="Znf_RING/FYVE/PHD"/>
</dbReference>
<dbReference type="PROSITE" id="PS50012">
    <property type="entry name" value="RCC1_3"/>
    <property type="match status" value="6"/>
</dbReference>
<dbReference type="SUPFAM" id="SSF50985">
    <property type="entry name" value="RCC1/BLIP-II"/>
    <property type="match status" value="2"/>
</dbReference>
<dbReference type="PROSITE" id="PS51698">
    <property type="entry name" value="U_BOX"/>
    <property type="match status" value="1"/>
</dbReference>
<feature type="repeat" description="RCC1" evidence="2">
    <location>
        <begin position="317"/>
        <end position="369"/>
    </location>
</feature>
<dbReference type="SUPFAM" id="SSF57850">
    <property type="entry name" value="RING/U-box"/>
    <property type="match status" value="1"/>
</dbReference>
<feature type="repeat" description="RCC1" evidence="2">
    <location>
        <begin position="571"/>
        <end position="627"/>
    </location>
</feature>
<reference evidence="5" key="1">
    <citation type="submission" date="2014-05" db="EMBL/GenBank/DDBJ databases">
        <title>The transcriptome of the halophilic microalga Tetraselmis sp. GSL018 isolated from the Great Salt Lake, Utah.</title>
        <authorList>
            <person name="Jinkerson R.E."/>
            <person name="D'Adamo S."/>
            <person name="Posewitz M.C."/>
        </authorList>
    </citation>
    <scope>NUCLEOTIDE SEQUENCE</scope>
    <source>
        <strain evidence="5">GSL018</strain>
    </source>
</reference>
<dbReference type="PRINTS" id="PR00633">
    <property type="entry name" value="RCCNDNSATION"/>
</dbReference>
<dbReference type="InterPro" id="IPR000408">
    <property type="entry name" value="Reg_chr_condens"/>
</dbReference>
<dbReference type="InterPro" id="IPR003613">
    <property type="entry name" value="Ubox_domain"/>
</dbReference>
<feature type="region of interest" description="Disordered" evidence="3">
    <location>
        <begin position="668"/>
        <end position="687"/>
    </location>
</feature>
<dbReference type="Gene3D" id="3.30.40.10">
    <property type="entry name" value="Zinc/RING finger domain, C3HC4 (zinc finger)"/>
    <property type="match status" value="1"/>
</dbReference>
<feature type="compositionally biased region" description="Polar residues" evidence="3">
    <location>
        <begin position="873"/>
        <end position="885"/>
    </location>
</feature>
<feature type="repeat" description="RCC1" evidence="2">
    <location>
        <begin position="208"/>
        <end position="264"/>
    </location>
</feature>
<keyword evidence="1" id="KW-0677">Repeat</keyword>
<dbReference type="InterPro" id="IPR011993">
    <property type="entry name" value="PH-like_dom_sf"/>
</dbReference>
<dbReference type="AlphaFoldDB" id="A0A061RI82"/>
<feature type="repeat" description="RCC1" evidence="2">
    <location>
        <begin position="265"/>
        <end position="316"/>
    </location>
</feature>
<evidence type="ECO:0000256" key="1">
    <source>
        <dbReference type="ARBA" id="ARBA00022737"/>
    </source>
</evidence>
<dbReference type="EMBL" id="GBEZ01015820">
    <property type="protein sequence ID" value="JAC70375.1"/>
    <property type="molecule type" value="Transcribed_RNA"/>
</dbReference>
<dbReference type="Pfam" id="PF04564">
    <property type="entry name" value="U-box"/>
    <property type="match status" value="1"/>
</dbReference>
<dbReference type="Gene3D" id="2.30.29.30">
    <property type="entry name" value="Pleckstrin-homology domain (PH domain)/Phosphotyrosine-binding domain (PTB)"/>
    <property type="match status" value="1"/>
</dbReference>
<evidence type="ECO:0000313" key="5">
    <source>
        <dbReference type="EMBL" id="JAC70375.1"/>
    </source>
</evidence>
<sequence>MPQVFRRQSREANEEFTVYNNMTAQEPRTTSFAKACSVPRPSLLNERASELCKVNTARAPRPNEEYITALIKGNVMLKFGRHGKPHKAHFKVSEDLTQLSWTSRKGHGPEKRRAISIGSVKEILPGQELGIFKRWPMYEQYASISLSLTYADSGGRSRNLGIICHNPEDYELWFVGLDSIHRGLILTGTQAKGKSPVRSPAPLKDLIGDVYIWGAPSTSSASGRGAAGDTLQESRTPILVNNTFRLDAAAVACGPRHAALITKNGEVYTWGCGDGGRLGHGSCNSAPEPKMVLELSGRRVVQVACGDWHTAAIARDGSLYTWGDGTAGILGHGTPHRQWSPKQVDRPLQGVIFTQVSAGPYHTAAVTKTGELYTWGDGFGGKLGHGSHDTCLSPKRVEQLVGHRVVNVAAGVWHTVCVTAVAEDPAAEDTAAAAACAEGSSAMVLAAATGRIRRSRERGVVWSWGGGDKGCLGVGDEEGRMVPVRMRGGPESVRQVCTGLHFTLLLSSGGKVWQCGSTCSSGYDGTPIPPWEGSSTPVRVKGALGGLIAAQISAGMHHAAAIAGPVDSPFSWLYTWGRGNEGQLGHGAPQPGTAPSVPEPRRVKQLEGRRVIQVACGGCNTAAVVEHSDNLDMQNYENVAKELDGLLPRKHPAPPTGLLVGQHALGHPGAGQSPHDVSGSGQSLRNAMDGQRSRANSILGDAVQSIASSLSLARDRRPEHLGEAAGHGHRARSTRGNPAASAPLPYWNLPESIPSFLCPITHEVFHDPVVASDGYTYERSAIVEWLRTSSTSPMTNMPLDSLSLTPSHSIRSAIEEWKQCRSSVYGNPRGGPRHRSALSLGGSSQGSLSLLGQAVAGGALPHGPVVMVAPRGSESNRSTPANPSGSGDPLRRIGERL</sequence>
<name>A0A061RI82_9CHLO</name>
<feature type="repeat" description="RCC1" evidence="2">
    <location>
        <begin position="459"/>
        <end position="509"/>
    </location>
</feature>
<dbReference type="InterPro" id="IPR058923">
    <property type="entry name" value="RCC1-like_dom"/>
</dbReference>
<dbReference type="Pfam" id="PF25390">
    <property type="entry name" value="WD40_RLD"/>
    <property type="match status" value="1"/>
</dbReference>
<dbReference type="InterPro" id="IPR009091">
    <property type="entry name" value="RCC1/BLIP-II"/>
</dbReference>
<organism evidence="5">
    <name type="scientific">Tetraselmis sp. GSL018</name>
    <dbReference type="NCBI Taxonomy" id="582737"/>
    <lineage>
        <taxon>Eukaryota</taxon>
        <taxon>Viridiplantae</taxon>
        <taxon>Chlorophyta</taxon>
        <taxon>core chlorophytes</taxon>
        <taxon>Chlorodendrophyceae</taxon>
        <taxon>Chlorodendrales</taxon>
        <taxon>Chlorodendraceae</taxon>
        <taxon>Tetraselmis</taxon>
    </lineage>
</organism>
<feature type="domain" description="U-box" evidence="4">
    <location>
        <begin position="751"/>
        <end position="824"/>
    </location>
</feature>
<dbReference type="GO" id="GO:0016567">
    <property type="term" value="P:protein ubiquitination"/>
    <property type="evidence" value="ECO:0007669"/>
    <property type="project" value="UniProtKB-UniPathway"/>
</dbReference>
<dbReference type="SUPFAM" id="SSF50729">
    <property type="entry name" value="PH domain-like"/>
    <property type="match status" value="1"/>
</dbReference>
<evidence type="ECO:0000259" key="4">
    <source>
        <dbReference type="PROSITE" id="PS51698"/>
    </source>
</evidence>
<dbReference type="Gene3D" id="2.130.10.30">
    <property type="entry name" value="Regulator of chromosome condensation 1/beta-lactamase-inhibitor protein II"/>
    <property type="match status" value="2"/>
</dbReference>
<dbReference type="CDD" id="cd16655">
    <property type="entry name" value="RING-Ubox_WDSUB1-like"/>
    <property type="match status" value="1"/>
</dbReference>
<gene>
    <name evidence="5" type="ORF">TSPGSL018_4274</name>
</gene>
<evidence type="ECO:0000256" key="2">
    <source>
        <dbReference type="PROSITE-ProRule" id="PRU00235"/>
    </source>
</evidence>
<dbReference type="InterPro" id="IPR051210">
    <property type="entry name" value="Ub_ligase/GEF_domain"/>
</dbReference>
<dbReference type="GO" id="GO:0004842">
    <property type="term" value="F:ubiquitin-protein transferase activity"/>
    <property type="evidence" value="ECO:0007669"/>
    <property type="project" value="InterPro"/>
</dbReference>
<feature type="region of interest" description="Disordered" evidence="3">
    <location>
        <begin position="868"/>
        <end position="897"/>
    </location>
</feature>
<dbReference type="PROSITE" id="PS00626">
    <property type="entry name" value="RCC1_2"/>
    <property type="match status" value="3"/>
</dbReference>
<feature type="repeat" description="RCC1" evidence="2">
    <location>
        <begin position="370"/>
        <end position="421"/>
    </location>
</feature>
<dbReference type="PANTHER" id="PTHR22870:SF437">
    <property type="entry name" value="REGULATOR OF CHROMOSOME CONDENSATION (RCC1) FAMILY WITH FYVE ZINC FINGER DOMAIN-CONTAINING PROTEIN"/>
    <property type="match status" value="1"/>
</dbReference>
<protein>
    <submittedName>
        <fullName evidence="5">Rcc1 blip-ii</fullName>
    </submittedName>
</protein>
<dbReference type="PANTHER" id="PTHR22870">
    <property type="entry name" value="REGULATOR OF CHROMOSOME CONDENSATION"/>
    <property type="match status" value="1"/>
</dbReference>
<dbReference type="SMART" id="SM00504">
    <property type="entry name" value="Ubox"/>
    <property type="match status" value="1"/>
</dbReference>
<accession>A0A061RI82</accession>